<reference evidence="1" key="1">
    <citation type="journal article" date="2023" name="Front. Mar. Sci.">
        <title>A new Merluccius polli reference genome to investigate the effects of global change in West African waters.</title>
        <authorList>
            <person name="Mateo J.L."/>
            <person name="Blanco-Fernandez C."/>
            <person name="Garcia-Vazquez E."/>
            <person name="Machado-Schiaffino G."/>
        </authorList>
    </citation>
    <scope>NUCLEOTIDE SEQUENCE</scope>
    <source>
        <strain evidence="1">C29</strain>
        <tissue evidence="1">Fin</tissue>
    </source>
</reference>
<dbReference type="AlphaFoldDB" id="A0AA47N1M3"/>
<keyword evidence="2" id="KW-1185">Reference proteome</keyword>
<evidence type="ECO:0000313" key="1">
    <source>
        <dbReference type="EMBL" id="KAK0150060.1"/>
    </source>
</evidence>
<protein>
    <recommendedName>
        <fullName evidence="3">Zinc finger MYM-type 1-like</fullName>
    </recommendedName>
</protein>
<dbReference type="EMBL" id="JAOPHQ010001705">
    <property type="protein sequence ID" value="KAK0150060.1"/>
    <property type="molecule type" value="Genomic_DNA"/>
</dbReference>
<organism evidence="1 2">
    <name type="scientific">Merluccius polli</name>
    <name type="common">Benguela hake</name>
    <name type="synonym">Merluccius cadenati</name>
    <dbReference type="NCBI Taxonomy" id="89951"/>
    <lineage>
        <taxon>Eukaryota</taxon>
        <taxon>Metazoa</taxon>
        <taxon>Chordata</taxon>
        <taxon>Craniata</taxon>
        <taxon>Vertebrata</taxon>
        <taxon>Euteleostomi</taxon>
        <taxon>Actinopterygii</taxon>
        <taxon>Neopterygii</taxon>
        <taxon>Teleostei</taxon>
        <taxon>Neoteleostei</taxon>
        <taxon>Acanthomorphata</taxon>
        <taxon>Zeiogadaria</taxon>
        <taxon>Gadariae</taxon>
        <taxon>Gadiformes</taxon>
        <taxon>Gadoidei</taxon>
        <taxon>Merlucciidae</taxon>
        <taxon>Merluccius</taxon>
    </lineage>
</organism>
<dbReference type="PANTHER" id="PTHR45749">
    <property type="match status" value="1"/>
</dbReference>
<comment type="caution">
    <text evidence="1">The sequence shown here is derived from an EMBL/GenBank/DDBJ whole genome shotgun (WGS) entry which is preliminary data.</text>
</comment>
<evidence type="ECO:0008006" key="3">
    <source>
        <dbReference type="Google" id="ProtNLM"/>
    </source>
</evidence>
<dbReference type="PANTHER" id="PTHR45749:SF35">
    <property type="entry name" value="AC-LIKE TRANSPOSASE-RELATED"/>
    <property type="match status" value="1"/>
</dbReference>
<accession>A0AA47N1M3</accession>
<proteinExistence type="predicted"/>
<sequence length="190" mass="21193">MTVGATIGYDNGANMKGQNQGVQAHICCLNPRAYLMPCGCHNLNLTLGDMAKSKSNHLKCWEILNASLTVKPLTETRWESQVEYVKAIRYQTRDINDALLEVTEDNPSDPKIKSEAKSLANKIKTLKSRDMQLNVALSQLNGLIDFMQKYKDNGFVSAKATATEIASDMDIEPVIKATQRVKCKRDENQN</sequence>
<name>A0AA47N1M3_MERPO</name>
<gene>
    <name evidence="1" type="ORF">N1851_009200</name>
</gene>
<dbReference type="Proteomes" id="UP001174136">
    <property type="component" value="Unassembled WGS sequence"/>
</dbReference>
<evidence type="ECO:0000313" key="2">
    <source>
        <dbReference type="Proteomes" id="UP001174136"/>
    </source>
</evidence>